<evidence type="ECO:0000313" key="3">
    <source>
        <dbReference type="Proteomes" id="UP000319257"/>
    </source>
</evidence>
<feature type="region of interest" description="Disordered" evidence="1">
    <location>
        <begin position="207"/>
        <end position="231"/>
    </location>
</feature>
<sequence>MSGRTHAAPRAATKASSNGAPSPSTSGHTLARSRTSACMWAATSVSQIFCRKTTMVKHQRRSHQRGMYSAELDDCTSESGTEESPSTPKSGAISWPPPGNGMQPGMPQGHIIHRAASFDSFGQPMNQFDMQQYSHRHSLSGGPPEYHGQPMHGQAANMPQHPFYVTDQSNPGVATMNTAPMAAQYPMQRQAVERIAVDIPYPAPGLAASVQSSPSTFSTPGRSPSTMDRFYTHQPPQAATYALQGASPVDQQPPLVNFHDPMHQHPQPQPPHQGHPAIPAQYQQPQAQSEEQWAYQYQSPVEVTPIGPISAYGTVAYNPWEEPKLEFETAGMTMPSARIDEM</sequence>
<gene>
    <name evidence="2" type="ORF">E0L32_003248</name>
</gene>
<feature type="compositionally biased region" description="Polar residues" evidence="1">
    <location>
        <begin position="209"/>
        <end position="226"/>
    </location>
</feature>
<proteinExistence type="predicted"/>
<keyword evidence="3" id="KW-1185">Reference proteome</keyword>
<dbReference type="STRING" id="1093900.A0A507BKB1"/>
<dbReference type="RefSeq" id="XP_030998841.1">
    <property type="nucleotide sequence ID" value="XM_031137527.1"/>
</dbReference>
<organism evidence="2 3">
    <name type="scientific">Thyridium curvatum</name>
    <dbReference type="NCBI Taxonomy" id="1093900"/>
    <lineage>
        <taxon>Eukaryota</taxon>
        <taxon>Fungi</taxon>
        <taxon>Dikarya</taxon>
        <taxon>Ascomycota</taxon>
        <taxon>Pezizomycotina</taxon>
        <taxon>Sordariomycetes</taxon>
        <taxon>Sordariomycetidae</taxon>
        <taxon>Thyridiales</taxon>
        <taxon>Thyridiaceae</taxon>
        <taxon>Thyridium</taxon>
    </lineage>
</organism>
<comment type="caution">
    <text evidence="2">The sequence shown here is derived from an EMBL/GenBank/DDBJ whole genome shotgun (WGS) entry which is preliminary data.</text>
</comment>
<feature type="compositionally biased region" description="Low complexity" evidence="1">
    <location>
        <begin position="274"/>
        <end position="288"/>
    </location>
</feature>
<feature type="compositionally biased region" description="Low complexity" evidence="1">
    <location>
        <begin position="77"/>
        <end position="90"/>
    </location>
</feature>
<dbReference type="EMBL" id="SKBQ01000014">
    <property type="protein sequence ID" value="TPX17130.1"/>
    <property type="molecule type" value="Genomic_DNA"/>
</dbReference>
<evidence type="ECO:0000313" key="2">
    <source>
        <dbReference type="EMBL" id="TPX17130.1"/>
    </source>
</evidence>
<dbReference type="OrthoDB" id="3437960at2759"/>
<dbReference type="Proteomes" id="UP000319257">
    <property type="component" value="Unassembled WGS sequence"/>
</dbReference>
<name>A0A507BKB1_9PEZI</name>
<feature type="region of interest" description="Disordered" evidence="1">
    <location>
        <begin position="1"/>
        <end position="30"/>
    </location>
</feature>
<dbReference type="GeneID" id="41970695"/>
<reference evidence="2 3" key="1">
    <citation type="submission" date="2019-06" db="EMBL/GenBank/DDBJ databases">
        <title>Draft genome sequence of the filamentous fungus Phialemoniopsis curvata isolated from diesel fuel.</title>
        <authorList>
            <person name="Varaljay V.A."/>
            <person name="Lyon W.J."/>
            <person name="Crouch A.L."/>
            <person name="Drake C.E."/>
            <person name="Hollomon J.M."/>
            <person name="Nadeau L.J."/>
            <person name="Nunn H.S."/>
            <person name="Stevenson B.S."/>
            <person name="Bojanowski C.L."/>
            <person name="Crookes-Goodson W.J."/>
        </authorList>
    </citation>
    <scope>NUCLEOTIDE SEQUENCE [LARGE SCALE GENOMIC DNA]</scope>
    <source>
        <strain evidence="2 3">D216</strain>
    </source>
</reference>
<evidence type="ECO:0000256" key="1">
    <source>
        <dbReference type="SAM" id="MobiDB-lite"/>
    </source>
</evidence>
<feature type="compositionally biased region" description="Polar residues" evidence="1">
    <location>
        <begin position="14"/>
        <end position="30"/>
    </location>
</feature>
<feature type="region of interest" description="Disordered" evidence="1">
    <location>
        <begin position="59"/>
        <end position="106"/>
    </location>
</feature>
<dbReference type="InParanoid" id="A0A507BKB1"/>
<accession>A0A507BKB1</accession>
<dbReference type="AlphaFoldDB" id="A0A507BKB1"/>
<protein>
    <submittedName>
        <fullName evidence="2">Uncharacterized protein</fullName>
    </submittedName>
</protein>
<feature type="region of interest" description="Disordered" evidence="1">
    <location>
        <begin position="261"/>
        <end position="291"/>
    </location>
</feature>